<dbReference type="Proteomes" id="UP000814243">
    <property type="component" value="Unassembled WGS sequence"/>
</dbReference>
<feature type="region of interest" description="Disordered" evidence="1">
    <location>
        <begin position="247"/>
        <end position="282"/>
    </location>
</feature>
<feature type="compositionally biased region" description="Basic residues" evidence="1">
    <location>
        <begin position="247"/>
        <end position="259"/>
    </location>
</feature>
<gene>
    <name evidence="3" type="ORF">HF086_016393</name>
</gene>
<evidence type="ECO:0000256" key="1">
    <source>
        <dbReference type="SAM" id="MobiDB-lite"/>
    </source>
</evidence>
<dbReference type="Pfam" id="PF20700">
    <property type="entry name" value="Mutator"/>
    <property type="match status" value="1"/>
</dbReference>
<evidence type="ECO:0000259" key="2">
    <source>
        <dbReference type="Pfam" id="PF20700"/>
    </source>
</evidence>
<sequence>MEADIICQGFETSIAMYNVIYGRLIADRDSATYAKILARNPYPNHTVQKIECRNHLLRNMCNKLRAITKETKYPLAYRKLLSEIKIMTIRKVVIASIQKYKSEKEKPEAITSFRNEVQNSIYHAFGNHERCKDYYCLKDKTLQSNIEIENTMFWFRIKMIIQSLLAKSTSLLEDVDTNAAECFNSVVAKIVGGKRINFSLRRGYRARCFAAVLSFNNPHPRHTLHKKILGQSPRSILKNFEERRLTKRRTNQAKPHKNNRLQNKENIAQRDYGPHSTTPDMEPNEFVRAKKLFLEI</sequence>
<dbReference type="InterPro" id="IPR049012">
    <property type="entry name" value="Mutator_transp_dom"/>
</dbReference>
<dbReference type="EMBL" id="JACEFF010000943">
    <property type="protein sequence ID" value="KAH9627660.1"/>
    <property type="molecule type" value="Genomic_DNA"/>
</dbReference>
<reference evidence="3" key="1">
    <citation type="journal article" date="2021" name="G3 (Bethesda)">
        <title>Genome and transcriptome analysis of the beet armyworm Spodoptera exigua reveals targets for pest control. .</title>
        <authorList>
            <person name="Simon S."/>
            <person name="Breeschoten T."/>
            <person name="Jansen H.J."/>
            <person name="Dirks R.P."/>
            <person name="Schranz M.E."/>
            <person name="Ros V.I.D."/>
        </authorList>
    </citation>
    <scope>NUCLEOTIDE SEQUENCE</scope>
    <source>
        <strain evidence="3">TB_SE_WUR_2020</strain>
    </source>
</reference>
<name>A0A922M0M4_SPOEX</name>
<feature type="domain" description="Mutator-like transposase" evidence="2">
    <location>
        <begin position="1"/>
        <end position="136"/>
    </location>
</feature>
<organism evidence="3 4">
    <name type="scientific">Spodoptera exigua</name>
    <name type="common">Beet armyworm</name>
    <name type="synonym">Noctua fulgens</name>
    <dbReference type="NCBI Taxonomy" id="7107"/>
    <lineage>
        <taxon>Eukaryota</taxon>
        <taxon>Metazoa</taxon>
        <taxon>Ecdysozoa</taxon>
        <taxon>Arthropoda</taxon>
        <taxon>Hexapoda</taxon>
        <taxon>Insecta</taxon>
        <taxon>Pterygota</taxon>
        <taxon>Neoptera</taxon>
        <taxon>Endopterygota</taxon>
        <taxon>Lepidoptera</taxon>
        <taxon>Glossata</taxon>
        <taxon>Ditrysia</taxon>
        <taxon>Noctuoidea</taxon>
        <taxon>Noctuidae</taxon>
        <taxon>Amphipyrinae</taxon>
        <taxon>Spodoptera</taxon>
    </lineage>
</organism>
<protein>
    <recommendedName>
        <fullName evidence="2">Mutator-like transposase domain-containing protein</fullName>
    </recommendedName>
</protein>
<accession>A0A922M0M4</accession>
<evidence type="ECO:0000313" key="4">
    <source>
        <dbReference type="Proteomes" id="UP000814243"/>
    </source>
</evidence>
<proteinExistence type="predicted"/>
<dbReference type="AlphaFoldDB" id="A0A922M0M4"/>
<evidence type="ECO:0000313" key="3">
    <source>
        <dbReference type="EMBL" id="KAH9627660.1"/>
    </source>
</evidence>
<comment type="caution">
    <text evidence="3">The sequence shown here is derived from an EMBL/GenBank/DDBJ whole genome shotgun (WGS) entry which is preliminary data.</text>
</comment>